<sequence length="295" mass="33808">MRHTQNSLRAQSAVPSGVKPGIVRQQQHARVVGARISRIPERGDAPATKHKSVRHTHLNLQPEERQAFFMLLENDLIQEFLSMDACHKISDKYLLAMVLTYFKRAALCAADYSRMNFFLALYLANDMEEDEEEYKYEIFPWALGENWRELFPQFLRLRDSFWAKLNYRAVVSRRCCEEVMSKDPTHWAWLRERPPHHSGAIRSYLKNDEDSFPRGPGFTPVSCKLCRQAGSCSSEGTVNTSPESDPFQFSDKWSQDLLILPPDIVLDPGATYDIHILQEPLVGLEPGGTAIAWPL</sequence>
<dbReference type="InterPro" id="IPR052316">
    <property type="entry name" value="Speedy-Ringo_regulator"/>
</dbReference>
<dbReference type="Pfam" id="PF11357">
    <property type="entry name" value="Spy1"/>
    <property type="match status" value="1"/>
</dbReference>
<dbReference type="GO" id="GO:0019901">
    <property type="term" value="F:protein kinase binding"/>
    <property type="evidence" value="ECO:0007669"/>
    <property type="project" value="InterPro"/>
</dbReference>
<proteinExistence type="inferred from homology"/>
<comment type="similarity">
    <text evidence="1">Belongs to the Speedy/Ringo family.</text>
</comment>
<protein>
    <recommendedName>
        <fullName evidence="5">Speedy protein C</fullName>
    </recommendedName>
</protein>
<dbReference type="Proteomes" id="UP001066276">
    <property type="component" value="Chromosome 9"/>
</dbReference>
<gene>
    <name evidence="3" type="ORF">NDU88_003068</name>
</gene>
<dbReference type="AlphaFoldDB" id="A0AAV7MUK7"/>
<keyword evidence="2" id="KW-0131">Cell cycle</keyword>
<evidence type="ECO:0000313" key="4">
    <source>
        <dbReference type="Proteomes" id="UP001066276"/>
    </source>
</evidence>
<dbReference type="EMBL" id="JANPWB010000013">
    <property type="protein sequence ID" value="KAJ1105663.1"/>
    <property type="molecule type" value="Genomic_DNA"/>
</dbReference>
<evidence type="ECO:0000313" key="3">
    <source>
        <dbReference type="EMBL" id="KAJ1105663.1"/>
    </source>
</evidence>
<evidence type="ECO:0000256" key="1">
    <source>
        <dbReference type="ARBA" id="ARBA00010932"/>
    </source>
</evidence>
<dbReference type="InterPro" id="IPR020984">
    <property type="entry name" value="Speedy"/>
</dbReference>
<dbReference type="PANTHER" id="PTHR31545">
    <property type="entry name" value="SEEDY PROTEIN A/C FAMILY MEMBER"/>
    <property type="match status" value="1"/>
</dbReference>
<evidence type="ECO:0008006" key="5">
    <source>
        <dbReference type="Google" id="ProtNLM"/>
    </source>
</evidence>
<evidence type="ECO:0000256" key="2">
    <source>
        <dbReference type="ARBA" id="ARBA00023306"/>
    </source>
</evidence>
<keyword evidence="4" id="KW-1185">Reference proteome</keyword>
<reference evidence="3" key="1">
    <citation type="journal article" date="2022" name="bioRxiv">
        <title>Sequencing and chromosome-scale assembly of the giantPleurodeles waltlgenome.</title>
        <authorList>
            <person name="Brown T."/>
            <person name="Elewa A."/>
            <person name="Iarovenko S."/>
            <person name="Subramanian E."/>
            <person name="Araus A.J."/>
            <person name="Petzold A."/>
            <person name="Susuki M."/>
            <person name="Suzuki K.-i.T."/>
            <person name="Hayashi T."/>
            <person name="Toyoda A."/>
            <person name="Oliveira C."/>
            <person name="Osipova E."/>
            <person name="Leigh N.D."/>
            <person name="Simon A."/>
            <person name="Yun M.H."/>
        </authorList>
    </citation>
    <scope>NUCLEOTIDE SEQUENCE</scope>
    <source>
        <strain evidence="3">20211129_DDA</strain>
        <tissue evidence="3">Liver</tissue>
    </source>
</reference>
<dbReference type="PANTHER" id="PTHR31545:SF2">
    <property type="entry name" value="SPEEDY PROTEIN C"/>
    <property type="match status" value="1"/>
</dbReference>
<organism evidence="3 4">
    <name type="scientific">Pleurodeles waltl</name>
    <name type="common">Iberian ribbed newt</name>
    <dbReference type="NCBI Taxonomy" id="8319"/>
    <lineage>
        <taxon>Eukaryota</taxon>
        <taxon>Metazoa</taxon>
        <taxon>Chordata</taxon>
        <taxon>Craniata</taxon>
        <taxon>Vertebrata</taxon>
        <taxon>Euteleostomi</taxon>
        <taxon>Amphibia</taxon>
        <taxon>Batrachia</taxon>
        <taxon>Caudata</taxon>
        <taxon>Salamandroidea</taxon>
        <taxon>Salamandridae</taxon>
        <taxon>Pleurodelinae</taxon>
        <taxon>Pleurodeles</taxon>
    </lineage>
</organism>
<comment type="caution">
    <text evidence="3">The sequence shown here is derived from an EMBL/GenBank/DDBJ whole genome shotgun (WGS) entry which is preliminary data.</text>
</comment>
<accession>A0AAV7MUK7</accession>
<name>A0AAV7MUK7_PLEWA</name>